<comment type="function">
    <text evidence="6">Catalyzes the phosphorylation of the position 2 hydroxy group of 4-diphosphocytidyl-2C-methyl-D-erythritol.</text>
</comment>
<dbReference type="PANTHER" id="PTHR43527:SF2">
    <property type="entry name" value="4-DIPHOSPHOCYTIDYL-2-C-METHYL-D-ERYTHRITOL KINASE, CHLOROPLASTIC"/>
    <property type="match status" value="1"/>
</dbReference>
<keyword evidence="4 6" id="KW-0418">Kinase</keyword>
<comment type="similarity">
    <text evidence="6">Belongs to the GHMP kinase family. IspE subfamily.</text>
</comment>
<dbReference type="OrthoDB" id="9809438at2"/>
<keyword evidence="2 6" id="KW-0808">Transferase</keyword>
<gene>
    <name evidence="6" type="primary">ispE</name>
    <name evidence="9" type="ORF">SAMN05443244_1670</name>
</gene>
<proteinExistence type="inferred from homology"/>
<sequence>MPTVTAVRSFAKINLGLRIGPPRADGFHHLHTLYQTIGLFDELSVEAERVSATEIHLQCSDPRVPTDGRNTVYRTVEAALLAMGVTARVRIYLRKNLPMQGGLGAGSANAAAALLGLERQLGIALPGAQRLTLAERIGSDVPLFLIGGTVYGHNRGELVMPYPDIPETHCVIVAPGVGSSTPLAFRAWDERVSALTPEAAQDRLNELSRVYASAFAQTGSASETGASGASGALDAGETFPHESGSLAGNPLPALVRTGMENDFQEVVFSQHPFLRDILHALLGYVPGGDEALPREQRALMASLSGSGSSLFGLYGSMASAEAAQARAQAMGVRSFLTTTLTRKAYWRGLFVS</sequence>
<dbReference type="RefSeq" id="WP_074653283.1">
    <property type="nucleotide sequence ID" value="NZ_FNSD01000001.1"/>
</dbReference>
<feature type="domain" description="GHMP kinase N-terminal" evidence="8">
    <location>
        <begin position="70"/>
        <end position="148"/>
    </location>
</feature>
<evidence type="ECO:0000256" key="1">
    <source>
        <dbReference type="ARBA" id="ARBA00017473"/>
    </source>
</evidence>
<feature type="active site" evidence="6">
    <location>
        <position position="12"/>
    </location>
</feature>
<feature type="active site" evidence="6">
    <location>
        <position position="140"/>
    </location>
</feature>
<dbReference type="GO" id="GO:0005524">
    <property type="term" value="F:ATP binding"/>
    <property type="evidence" value="ECO:0007669"/>
    <property type="project" value="UniProtKB-UniRule"/>
</dbReference>
<dbReference type="SUPFAM" id="SSF55060">
    <property type="entry name" value="GHMP Kinase, C-terminal domain"/>
    <property type="match status" value="1"/>
</dbReference>
<dbReference type="GO" id="GO:0050515">
    <property type="term" value="F:4-(cytidine 5'-diphospho)-2-C-methyl-D-erythritol kinase activity"/>
    <property type="evidence" value="ECO:0007669"/>
    <property type="project" value="UniProtKB-UniRule"/>
</dbReference>
<accession>A0A1H4LPR0</accession>
<dbReference type="InterPro" id="IPR014721">
    <property type="entry name" value="Ribsml_uS5_D2-typ_fold_subgr"/>
</dbReference>
<dbReference type="EC" id="2.7.1.148" evidence="6"/>
<keyword evidence="6" id="KW-0414">Isoprene biosynthesis</keyword>
<dbReference type="Gene3D" id="3.30.230.10">
    <property type="match status" value="1"/>
</dbReference>
<dbReference type="InterPro" id="IPR006204">
    <property type="entry name" value="GHMP_kinase_N_dom"/>
</dbReference>
<comment type="pathway">
    <text evidence="6">Isoprenoid biosynthesis; isopentenyl diphosphate biosynthesis via DXP pathway; isopentenyl diphosphate from 1-deoxy-D-xylulose 5-phosphate: step 3/6.</text>
</comment>
<name>A0A1H4LPR0_9BACT</name>
<evidence type="ECO:0000256" key="4">
    <source>
        <dbReference type="ARBA" id="ARBA00022777"/>
    </source>
</evidence>
<dbReference type="UniPathway" id="UPA00056">
    <property type="reaction ID" value="UER00094"/>
</dbReference>
<evidence type="ECO:0000256" key="3">
    <source>
        <dbReference type="ARBA" id="ARBA00022741"/>
    </source>
</evidence>
<dbReference type="GO" id="GO:0016114">
    <property type="term" value="P:terpenoid biosynthetic process"/>
    <property type="evidence" value="ECO:0007669"/>
    <property type="project" value="InterPro"/>
</dbReference>
<protein>
    <recommendedName>
        <fullName evidence="1 6">4-diphosphocytidyl-2-C-methyl-D-erythritol kinase</fullName>
        <shortName evidence="6">CMK</shortName>
        <ecNumber evidence="6">2.7.1.148</ecNumber>
    </recommendedName>
    <alternativeName>
        <fullName evidence="6">4-(cytidine-5'-diphospho)-2-C-methyl-D-erythritol kinase</fullName>
    </alternativeName>
</protein>
<evidence type="ECO:0000256" key="5">
    <source>
        <dbReference type="ARBA" id="ARBA00022840"/>
    </source>
</evidence>
<evidence type="ECO:0000256" key="7">
    <source>
        <dbReference type="SAM" id="MobiDB-lite"/>
    </source>
</evidence>
<dbReference type="InterPro" id="IPR036554">
    <property type="entry name" value="GHMP_kinase_C_sf"/>
</dbReference>
<dbReference type="Pfam" id="PF00288">
    <property type="entry name" value="GHMP_kinases_N"/>
    <property type="match status" value="1"/>
</dbReference>
<dbReference type="GO" id="GO:0019288">
    <property type="term" value="P:isopentenyl diphosphate biosynthetic process, methylerythritol 4-phosphate pathway"/>
    <property type="evidence" value="ECO:0007669"/>
    <property type="project" value="UniProtKB-UniRule"/>
</dbReference>
<keyword evidence="5 6" id="KW-0067">ATP-binding</keyword>
<reference evidence="9 10" key="1">
    <citation type="submission" date="2016-10" db="EMBL/GenBank/DDBJ databases">
        <authorList>
            <person name="de Groot N.N."/>
        </authorList>
    </citation>
    <scope>NUCLEOTIDE SEQUENCE [LARGE SCALE GENOMIC DNA]</scope>
    <source>
        <strain evidence="9 10">AB35.6</strain>
    </source>
</reference>
<dbReference type="Gene3D" id="3.30.70.890">
    <property type="entry name" value="GHMP kinase, C-terminal domain"/>
    <property type="match status" value="1"/>
</dbReference>
<dbReference type="SUPFAM" id="SSF54211">
    <property type="entry name" value="Ribosomal protein S5 domain 2-like"/>
    <property type="match status" value="1"/>
</dbReference>
<feature type="compositionally biased region" description="Low complexity" evidence="7">
    <location>
        <begin position="221"/>
        <end position="236"/>
    </location>
</feature>
<dbReference type="PANTHER" id="PTHR43527">
    <property type="entry name" value="4-DIPHOSPHOCYTIDYL-2-C-METHYL-D-ERYTHRITOL KINASE, CHLOROPLASTIC"/>
    <property type="match status" value="1"/>
</dbReference>
<dbReference type="InterPro" id="IPR020568">
    <property type="entry name" value="Ribosomal_Su5_D2-typ_SF"/>
</dbReference>
<comment type="caution">
    <text evidence="6">Lacks conserved residue(s) required for the propagation of feature annotation.</text>
</comment>
<dbReference type="HAMAP" id="MF_00061">
    <property type="entry name" value="IspE"/>
    <property type="match status" value="1"/>
</dbReference>
<keyword evidence="3 6" id="KW-0547">Nucleotide-binding</keyword>
<dbReference type="InterPro" id="IPR004424">
    <property type="entry name" value="IspE"/>
</dbReference>
<evidence type="ECO:0000313" key="9">
    <source>
        <dbReference type="EMBL" id="SEB72576.1"/>
    </source>
</evidence>
<comment type="catalytic activity">
    <reaction evidence="6">
        <text>4-CDP-2-C-methyl-D-erythritol + ATP = 4-CDP-2-C-methyl-D-erythritol 2-phosphate + ADP + H(+)</text>
        <dbReference type="Rhea" id="RHEA:18437"/>
        <dbReference type="ChEBI" id="CHEBI:15378"/>
        <dbReference type="ChEBI" id="CHEBI:30616"/>
        <dbReference type="ChEBI" id="CHEBI:57823"/>
        <dbReference type="ChEBI" id="CHEBI:57919"/>
        <dbReference type="ChEBI" id="CHEBI:456216"/>
        <dbReference type="EC" id="2.7.1.148"/>
    </reaction>
</comment>
<evidence type="ECO:0000259" key="8">
    <source>
        <dbReference type="Pfam" id="PF00288"/>
    </source>
</evidence>
<dbReference type="AlphaFoldDB" id="A0A1H4LPR0"/>
<evidence type="ECO:0000256" key="2">
    <source>
        <dbReference type="ARBA" id="ARBA00022679"/>
    </source>
</evidence>
<evidence type="ECO:0000313" key="10">
    <source>
        <dbReference type="Proteomes" id="UP000182409"/>
    </source>
</evidence>
<dbReference type="Proteomes" id="UP000182409">
    <property type="component" value="Unassembled WGS sequence"/>
</dbReference>
<organism evidence="9 10">
    <name type="scientific">Terriglobus roseus</name>
    <dbReference type="NCBI Taxonomy" id="392734"/>
    <lineage>
        <taxon>Bacteria</taxon>
        <taxon>Pseudomonadati</taxon>
        <taxon>Acidobacteriota</taxon>
        <taxon>Terriglobia</taxon>
        <taxon>Terriglobales</taxon>
        <taxon>Acidobacteriaceae</taxon>
        <taxon>Terriglobus</taxon>
    </lineage>
</organism>
<evidence type="ECO:0000256" key="6">
    <source>
        <dbReference type="HAMAP-Rule" id="MF_00061"/>
    </source>
</evidence>
<feature type="region of interest" description="Disordered" evidence="7">
    <location>
        <begin position="221"/>
        <end position="245"/>
    </location>
</feature>
<dbReference type="EMBL" id="FNSD01000001">
    <property type="protein sequence ID" value="SEB72576.1"/>
    <property type="molecule type" value="Genomic_DNA"/>
</dbReference>